<comment type="caution">
    <text evidence="1">The sequence shown here is derived from an EMBL/GenBank/DDBJ whole genome shotgun (WGS) entry which is preliminary data.</text>
</comment>
<proteinExistence type="predicted"/>
<dbReference type="EMBL" id="CM046395">
    <property type="protein sequence ID" value="KAI8541456.1"/>
    <property type="molecule type" value="Genomic_DNA"/>
</dbReference>
<protein>
    <submittedName>
        <fullName evidence="1">Uncharacterized protein</fullName>
    </submittedName>
</protein>
<gene>
    <name evidence="1" type="ORF">RHMOL_Rhmol08G0062100</name>
</gene>
<accession>A0ACC0ML32</accession>
<name>A0ACC0ML32_RHOML</name>
<sequence length="210" mass="23164">MMACACDHQPHLPCLHCQPQSFITMVQHMIERCLLFHMTRDDCIRALAKNAGIQPLVTITVWEELVKENKGFFQAYHQALSPRNFNSQTSLREGTHESHEAAAVEVNEKSPGRSHIGQPEESQLYESNSTVCTGFLSLLMPPIMAGCSVMSCVCRSSGTGLRFWKCPVVKDPGTSNKQEHGLKAFCIFGFDGGVCSSSGSFAMGARPEFF</sequence>
<evidence type="ECO:0000313" key="1">
    <source>
        <dbReference type="EMBL" id="KAI8541456.1"/>
    </source>
</evidence>
<dbReference type="Proteomes" id="UP001062846">
    <property type="component" value="Chromosome 8"/>
</dbReference>
<keyword evidence="2" id="KW-1185">Reference proteome</keyword>
<organism evidence="1 2">
    <name type="scientific">Rhododendron molle</name>
    <name type="common">Chinese azalea</name>
    <name type="synonym">Azalea mollis</name>
    <dbReference type="NCBI Taxonomy" id="49168"/>
    <lineage>
        <taxon>Eukaryota</taxon>
        <taxon>Viridiplantae</taxon>
        <taxon>Streptophyta</taxon>
        <taxon>Embryophyta</taxon>
        <taxon>Tracheophyta</taxon>
        <taxon>Spermatophyta</taxon>
        <taxon>Magnoliopsida</taxon>
        <taxon>eudicotyledons</taxon>
        <taxon>Gunneridae</taxon>
        <taxon>Pentapetalae</taxon>
        <taxon>asterids</taxon>
        <taxon>Ericales</taxon>
        <taxon>Ericaceae</taxon>
        <taxon>Ericoideae</taxon>
        <taxon>Rhodoreae</taxon>
        <taxon>Rhododendron</taxon>
    </lineage>
</organism>
<reference evidence="1" key="1">
    <citation type="submission" date="2022-02" db="EMBL/GenBank/DDBJ databases">
        <title>Plant Genome Project.</title>
        <authorList>
            <person name="Zhang R.-G."/>
        </authorList>
    </citation>
    <scope>NUCLEOTIDE SEQUENCE</scope>
    <source>
        <strain evidence="1">AT1</strain>
    </source>
</reference>
<evidence type="ECO:0000313" key="2">
    <source>
        <dbReference type="Proteomes" id="UP001062846"/>
    </source>
</evidence>